<accession>A0A8H5BQM0</accession>
<dbReference type="OrthoDB" id="2115822at2759"/>
<feature type="domain" description="GH11" evidence="13">
    <location>
        <begin position="67"/>
        <end position="255"/>
    </location>
</feature>
<dbReference type="PANTHER" id="PTHR46828">
    <property type="entry name" value="ENDO-1,4-BETA-XYLANASE A-RELATED"/>
    <property type="match status" value="1"/>
</dbReference>
<keyword evidence="5 11" id="KW-0858">Xylan degradation</keyword>
<evidence type="ECO:0000256" key="6">
    <source>
        <dbReference type="ARBA" id="ARBA00022801"/>
    </source>
</evidence>
<protein>
    <recommendedName>
        <fullName evidence="4 11">Endo-1,4-beta-xylanase</fullName>
        <ecNumber evidence="4 11">3.2.1.8</ecNumber>
    </recommendedName>
</protein>
<evidence type="ECO:0000313" key="15">
    <source>
        <dbReference type="Proteomes" id="UP000567179"/>
    </source>
</evidence>
<dbReference type="EC" id="3.2.1.8" evidence="4 11"/>
<dbReference type="SUPFAM" id="SSF49899">
    <property type="entry name" value="Concanavalin A-like lectins/glucanases"/>
    <property type="match status" value="1"/>
</dbReference>
<dbReference type="InterPro" id="IPR033123">
    <property type="entry name" value="GH11_dom"/>
</dbReference>
<dbReference type="Gene3D" id="2.60.120.180">
    <property type="match status" value="1"/>
</dbReference>
<dbReference type="GO" id="GO:0031176">
    <property type="term" value="F:endo-1,4-beta-xylanase activity"/>
    <property type="evidence" value="ECO:0007669"/>
    <property type="project" value="UniProtKB-EC"/>
</dbReference>
<comment type="caution">
    <text evidence="10">Lacks conserved residue(s) required for the propagation of feature annotation.</text>
</comment>
<evidence type="ECO:0000256" key="11">
    <source>
        <dbReference type="RuleBase" id="RU362015"/>
    </source>
</evidence>
<sequence length="281" mass="30162">MLVSFWFCTMGQHPQSKIEDDQPDITRQTIGNMKLSSSHFVLCSAAVALASPFLFGNETQTLERRLTLTSRSTGTIDGCFYDLWVQTASGVTMTIGAGTYNLTWTASAGEFVAGIGWMPGKAQTVTYIGAFNPGGNSYLCLYGWTTNPLVEYYICDNFGTYNPATGATHKGTVSSDGSTYDIYRTVRINVPSISGTATFNQYWSVRQNHRTGGTINTGTHFNAWKNLGMTMGSFNYQILATAGNESSGSSSITISSSGGSFEPSTPKSSSLSASSPPTYPP</sequence>
<dbReference type="Proteomes" id="UP000567179">
    <property type="component" value="Unassembled WGS sequence"/>
</dbReference>
<dbReference type="PRINTS" id="PR00911">
    <property type="entry name" value="GLHYDRLASE11"/>
</dbReference>
<evidence type="ECO:0000256" key="4">
    <source>
        <dbReference type="ARBA" id="ARBA00012590"/>
    </source>
</evidence>
<keyword evidence="6 11" id="KW-0378">Hydrolase</keyword>
<comment type="pathway">
    <text evidence="2 11">Glycan degradation; xylan degradation.</text>
</comment>
<comment type="similarity">
    <text evidence="3 10 11">Belongs to the glycosyl hydrolase 11 (cellulase G) family.</text>
</comment>
<evidence type="ECO:0000259" key="13">
    <source>
        <dbReference type="PROSITE" id="PS51761"/>
    </source>
</evidence>
<reference evidence="14 15" key="1">
    <citation type="journal article" date="2020" name="ISME J.">
        <title>Uncovering the hidden diversity of litter-decomposition mechanisms in mushroom-forming fungi.</title>
        <authorList>
            <person name="Floudas D."/>
            <person name="Bentzer J."/>
            <person name="Ahren D."/>
            <person name="Johansson T."/>
            <person name="Persson P."/>
            <person name="Tunlid A."/>
        </authorList>
    </citation>
    <scope>NUCLEOTIDE SEQUENCE [LARGE SCALE GENOMIC DNA]</scope>
    <source>
        <strain evidence="14 15">CBS 101986</strain>
    </source>
</reference>
<keyword evidence="7 11" id="KW-0119">Carbohydrate metabolism</keyword>
<dbReference type="UniPathway" id="UPA00114"/>
<keyword evidence="8 11" id="KW-0326">Glycosidase</keyword>
<name>A0A8H5BQM0_9AGAR</name>
<dbReference type="Pfam" id="PF00457">
    <property type="entry name" value="Glyco_hydro_11"/>
    <property type="match status" value="1"/>
</dbReference>
<keyword evidence="9 11" id="KW-0624">Polysaccharide degradation</keyword>
<dbReference type="FunFam" id="2.60.120.180:FF:000001">
    <property type="entry name" value="Endo-1,4-beta-xylanase"/>
    <property type="match status" value="1"/>
</dbReference>
<organism evidence="14 15">
    <name type="scientific">Psilocybe cf. subviscida</name>
    <dbReference type="NCBI Taxonomy" id="2480587"/>
    <lineage>
        <taxon>Eukaryota</taxon>
        <taxon>Fungi</taxon>
        <taxon>Dikarya</taxon>
        <taxon>Basidiomycota</taxon>
        <taxon>Agaricomycotina</taxon>
        <taxon>Agaricomycetes</taxon>
        <taxon>Agaricomycetidae</taxon>
        <taxon>Agaricales</taxon>
        <taxon>Agaricineae</taxon>
        <taxon>Strophariaceae</taxon>
        <taxon>Psilocybe</taxon>
    </lineage>
</organism>
<feature type="region of interest" description="Disordered" evidence="12">
    <location>
        <begin position="245"/>
        <end position="281"/>
    </location>
</feature>
<gene>
    <name evidence="14" type="ORF">D9619_003888</name>
</gene>
<evidence type="ECO:0000256" key="1">
    <source>
        <dbReference type="ARBA" id="ARBA00000681"/>
    </source>
</evidence>
<evidence type="ECO:0000313" key="14">
    <source>
        <dbReference type="EMBL" id="KAF5326783.1"/>
    </source>
</evidence>
<comment type="caution">
    <text evidence="14">The sequence shown here is derived from an EMBL/GenBank/DDBJ whole genome shotgun (WGS) entry which is preliminary data.</text>
</comment>
<feature type="compositionally biased region" description="Low complexity" evidence="12">
    <location>
        <begin position="246"/>
        <end position="281"/>
    </location>
</feature>
<dbReference type="AlphaFoldDB" id="A0A8H5BQM0"/>
<evidence type="ECO:0000256" key="3">
    <source>
        <dbReference type="ARBA" id="ARBA00007792"/>
    </source>
</evidence>
<dbReference type="PROSITE" id="PS51761">
    <property type="entry name" value="GH11_3"/>
    <property type="match status" value="1"/>
</dbReference>
<dbReference type="GO" id="GO:0045493">
    <property type="term" value="P:xylan catabolic process"/>
    <property type="evidence" value="ECO:0007669"/>
    <property type="project" value="UniProtKB-UniPathway"/>
</dbReference>
<keyword evidence="15" id="KW-1185">Reference proteome</keyword>
<dbReference type="InterPro" id="IPR001137">
    <property type="entry name" value="Glyco_hydro_11"/>
</dbReference>
<evidence type="ECO:0000256" key="12">
    <source>
        <dbReference type="SAM" id="MobiDB-lite"/>
    </source>
</evidence>
<comment type="catalytic activity">
    <reaction evidence="1 11">
        <text>Endohydrolysis of (1-&gt;4)-beta-D-xylosidic linkages in xylans.</text>
        <dbReference type="EC" id="3.2.1.8"/>
    </reaction>
</comment>
<dbReference type="InterPro" id="IPR013320">
    <property type="entry name" value="ConA-like_dom_sf"/>
</dbReference>
<evidence type="ECO:0000256" key="5">
    <source>
        <dbReference type="ARBA" id="ARBA00022651"/>
    </source>
</evidence>
<dbReference type="InterPro" id="IPR013319">
    <property type="entry name" value="GH11/12"/>
</dbReference>
<proteinExistence type="inferred from homology"/>
<evidence type="ECO:0000256" key="8">
    <source>
        <dbReference type="ARBA" id="ARBA00023295"/>
    </source>
</evidence>
<dbReference type="EMBL" id="JAACJJ010000014">
    <property type="protein sequence ID" value="KAF5326783.1"/>
    <property type="molecule type" value="Genomic_DNA"/>
</dbReference>
<evidence type="ECO:0000256" key="9">
    <source>
        <dbReference type="ARBA" id="ARBA00023326"/>
    </source>
</evidence>
<evidence type="ECO:0000256" key="7">
    <source>
        <dbReference type="ARBA" id="ARBA00023277"/>
    </source>
</evidence>
<dbReference type="PANTHER" id="PTHR46828:SF2">
    <property type="entry name" value="ENDO-1,4-BETA-XYLANASE A-RELATED"/>
    <property type="match status" value="1"/>
</dbReference>
<evidence type="ECO:0000256" key="10">
    <source>
        <dbReference type="PROSITE-ProRule" id="PRU01097"/>
    </source>
</evidence>
<evidence type="ECO:0000256" key="2">
    <source>
        <dbReference type="ARBA" id="ARBA00004851"/>
    </source>
</evidence>